<proteinExistence type="predicted"/>
<sequence>MAWWQASQPEVVVAPSGDLLPGSVRARRFVDRELVQPGPNGRLLWSRLAEVLATVGDVRPLSLYETTADDVTSIVGPSVHCYFRDGDVLVESVDPEGWRRFTFHPEALVLARLVMGLATIVPPAGRLMACTLADGRDGVLLADGENLLLGDLPVDRGAVRDVVRLSPEDVQLLLLARLRLPQVA</sequence>
<dbReference type="AlphaFoldDB" id="A0A512HYM7"/>
<evidence type="ECO:0000313" key="1">
    <source>
        <dbReference type="EMBL" id="GEO90563.1"/>
    </source>
</evidence>
<comment type="caution">
    <text evidence="1">The sequence shown here is derived from an EMBL/GenBank/DDBJ whole genome shotgun (WGS) entry which is preliminary data.</text>
</comment>
<name>A0A512HYM7_9ACTN</name>
<organism evidence="1 2">
    <name type="scientific">Aeromicrobium flavum</name>
    <dbReference type="NCBI Taxonomy" id="416568"/>
    <lineage>
        <taxon>Bacteria</taxon>
        <taxon>Bacillati</taxon>
        <taxon>Actinomycetota</taxon>
        <taxon>Actinomycetes</taxon>
        <taxon>Propionibacteriales</taxon>
        <taxon>Nocardioidaceae</taxon>
        <taxon>Aeromicrobium</taxon>
    </lineage>
</organism>
<protein>
    <submittedName>
        <fullName evidence="1">Uncharacterized protein</fullName>
    </submittedName>
</protein>
<dbReference type="OrthoDB" id="9850966at2"/>
<dbReference type="RefSeq" id="WP_146828627.1">
    <property type="nucleotide sequence ID" value="NZ_BAAAYQ010000001.1"/>
</dbReference>
<reference evidence="1 2" key="1">
    <citation type="submission" date="2019-07" db="EMBL/GenBank/DDBJ databases">
        <title>Whole genome shotgun sequence of Aeromicrobium flavum NBRC 107625.</title>
        <authorList>
            <person name="Hosoyama A."/>
            <person name="Uohara A."/>
            <person name="Ohji S."/>
            <person name="Ichikawa N."/>
        </authorList>
    </citation>
    <scope>NUCLEOTIDE SEQUENCE [LARGE SCALE GENOMIC DNA]</scope>
    <source>
        <strain evidence="1 2">NBRC 107625</strain>
    </source>
</reference>
<dbReference type="Proteomes" id="UP000321769">
    <property type="component" value="Unassembled WGS sequence"/>
</dbReference>
<dbReference type="EMBL" id="BJZQ01000022">
    <property type="protein sequence ID" value="GEO90563.1"/>
    <property type="molecule type" value="Genomic_DNA"/>
</dbReference>
<gene>
    <name evidence="1" type="ORF">AFL01nite_28900</name>
</gene>
<evidence type="ECO:0000313" key="2">
    <source>
        <dbReference type="Proteomes" id="UP000321769"/>
    </source>
</evidence>
<accession>A0A512HYM7</accession>
<keyword evidence="2" id="KW-1185">Reference proteome</keyword>